<evidence type="ECO:0000313" key="2">
    <source>
        <dbReference type="Proteomes" id="UP000320801"/>
    </source>
</evidence>
<keyword evidence="2" id="KW-1185">Reference proteome</keyword>
<evidence type="ECO:0000313" key="1">
    <source>
        <dbReference type="EMBL" id="TQC51548.1"/>
    </source>
</evidence>
<dbReference type="RefSeq" id="WP_141483932.1">
    <property type="nucleotide sequence ID" value="NZ_SMDN01000006.1"/>
</dbReference>
<dbReference type="Proteomes" id="UP000320801">
    <property type="component" value="Unassembled WGS sequence"/>
</dbReference>
<organism evidence="1 2">
    <name type="scientific">Mycoplasmopsis mucosicanis</name>
    <dbReference type="NCBI Taxonomy" id="458208"/>
    <lineage>
        <taxon>Bacteria</taxon>
        <taxon>Bacillati</taxon>
        <taxon>Mycoplasmatota</taxon>
        <taxon>Mycoplasmoidales</taxon>
        <taxon>Metamycoplasmataceae</taxon>
        <taxon>Mycoplasmopsis</taxon>
    </lineage>
</organism>
<dbReference type="AlphaFoldDB" id="A0A507SQE2"/>
<gene>
    <name evidence="1" type="ORF">E1I18_02015</name>
</gene>
<dbReference type="OrthoDB" id="397675at2"/>
<name>A0A507SQE2_9BACT</name>
<protein>
    <submittedName>
        <fullName evidence="1">Uncharacterized protein</fullName>
    </submittedName>
</protein>
<accession>A0A507SQE2</accession>
<comment type="caution">
    <text evidence="1">The sequence shown here is derived from an EMBL/GenBank/DDBJ whole genome shotgun (WGS) entry which is preliminary data.</text>
</comment>
<proteinExistence type="predicted"/>
<dbReference type="EMBL" id="SMDN01000006">
    <property type="protein sequence ID" value="TQC51548.1"/>
    <property type="molecule type" value="Genomic_DNA"/>
</dbReference>
<sequence length="186" mass="21917">MSFFKNIDLYNDSSIGQYVLKLSKPKLIKIIDFKYKNLITQTIRFQLSKTFNVPLEVEDLYNEFLFECYSITQKFNSELNCSFKTYILKISKYFVLGKVSYWLRSKRCSKLTSVPVDEIIDIKDDSAQNELDNLLKSIDFSVFLEKNNNLNNHSNSKSIFLNSFITSQQKNNIVLNLQKKFSLFYQ</sequence>
<reference evidence="1 2" key="1">
    <citation type="submission" date="2019-03" db="EMBL/GenBank/DDBJ databases">
        <title>Characterization of a novel Mycoplasma cynos real-time PCR assay.</title>
        <authorList>
            <person name="Tallmadge R.L."/>
            <person name="Mitchell P.K."/>
            <person name="Goodman L."/>
        </authorList>
    </citation>
    <scope>NUCLEOTIDE SEQUENCE [LARGE SCALE GENOMIC DNA]</scope>
    <source>
        <strain evidence="1 2">1642</strain>
    </source>
</reference>